<evidence type="ECO:0000313" key="1">
    <source>
        <dbReference type="EMBL" id="AAW67948.1"/>
    </source>
</evidence>
<dbReference type="OMA" id="IGHDILF"/>
<dbReference type="Pfam" id="PF08901">
    <property type="entry name" value="DUF1847"/>
    <property type="match status" value="1"/>
</dbReference>
<proteinExistence type="predicted"/>
<organism evidence="1">
    <name type="scientific">Megalodesulfovibrio gigas</name>
    <name type="common">Desulfovibrio gigas</name>
    <dbReference type="NCBI Taxonomy" id="879"/>
    <lineage>
        <taxon>Bacteria</taxon>
        <taxon>Pseudomonadati</taxon>
        <taxon>Thermodesulfobacteriota</taxon>
        <taxon>Desulfovibrionia</taxon>
        <taxon>Desulfovibrionales</taxon>
        <taxon>Desulfovibrionaceae</taxon>
        <taxon>Megalodesulfovibrio</taxon>
    </lineage>
</organism>
<dbReference type="EMBL" id="AY702971">
    <property type="protein sequence ID" value="AAW67948.1"/>
    <property type="molecule type" value="Genomic_DNA"/>
</dbReference>
<reference evidence="1" key="1">
    <citation type="journal article" date="2005" name="DNA Seq.">
        <title>Characterisation of the 11 Kb DNA region adjacent to the gene encoding Desulfovibrio gigas flavoredoxin.</title>
        <authorList>
            <person name="Broco M."/>
            <person name="Marques A."/>
            <person name="Oliveira S."/>
            <person name="Rodrigues-Pousada C."/>
        </authorList>
    </citation>
    <scope>NUCLEOTIDE SEQUENCE</scope>
</reference>
<sequence length="196" mass="22143">MKCATCDEKKCYAGKVCHPIRTEVFEQYQQNPEVLRLLQVSSSIEADHYMKMCRVEETLEFARRMEFTLLGVAFCVGFANEARRFVQVAQEKGFRVSSVCCKVCGIDKDELGVKKLYGPEREVEAICNPVGQAEILNRDETQLNVVLGLCVGHDALFTMHSKAPATTLVVKDRVLGHNPVAALYSNYYRRRLDGEI</sequence>
<protein>
    <submittedName>
        <fullName evidence="1">Hypothetical metal binding protein</fullName>
    </submittedName>
</protein>
<accession>Q4VR70</accession>
<dbReference type="InterPro" id="IPR014997">
    <property type="entry name" value="DUF1847"/>
</dbReference>
<dbReference type="AlphaFoldDB" id="Q4VR70"/>
<name>Q4VR70_MEGGA</name>